<protein>
    <submittedName>
        <fullName evidence="2">Uncharacterized protein</fullName>
    </submittedName>
</protein>
<feature type="region of interest" description="Disordered" evidence="1">
    <location>
        <begin position="69"/>
        <end position="121"/>
    </location>
</feature>
<evidence type="ECO:0000256" key="1">
    <source>
        <dbReference type="SAM" id="MobiDB-lite"/>
    </source>
</evidence>
<evidence type="ECO:0000313" key="3">
    <source>
        <dbReference type="Proteomes" id="UP000597762"/>
    </source>
</evidence>
<proteinExistence type="predicted"/>
<dbReference type="EMBL" id="CAHIKZ030000917">
    <property type="protein sequence ID" value="CAE1244992.1"/>
    <property type="molecule type" value="Genomic_DNA"/>
</dbReference>
<dbReference type="OrthoDB" id="297496at2759"/>
<gene>
    <name evidence="2" type="ORF">SPHA_24554</name>
</gene>
<feature type="region of interest" description="Disordered" evidence="1">
    <location>
        <begin position="191"/>
        <end position="295"/>
    </location>
</feature>
<name>A0A812BV26_ACAPH</name>
<feature type="compositionally biased region" description="Polar residues" evidence="1">
    <location>
        <begin position="277"/>
        <end position="295"/>
    </location>
</feature>
<evidence type="ECO:0000313" key="2">
    <source>
        <dbReference type="EMBL" id="CAE1244992.1"/>
    </source>
</evidence>
<feature type="compositionally biased region" description="Basic and acidic residues" evidence="1">
    <location>
        <begin position="81"/>
        <end position="91"/>
    </location>
</feature>
<keyword evidence="3" id="KW-1185">Reference proteome</keyword>
<dbReference type="Proteomes" id="UP000597762">
    <property type="component" value="Unassembled WGS sequence"/>
</dbReference>
<feature type="compositionally biased region" description="Polar residues" evidence="1">
    <location>
        <begin position="98"/>
        <end position="113"/>
    </location>
</feature>
<reference evidence="2" key="1">
    <citation type="submission" date="2021-01" db="EMBL/GenBank/DDBJ databases">
        <authorList>
            <person name="Li R."/>
            <person name="Bekaert M."/>
        </authorList>
    </citation>
    <scope>NUCLEOTIDE SEQUENCE</scope>
    <source>
        <strain evidence="2">Farmed</strain>
    </source>
</reference>
<comment type="caution">
    <text evidence="2">The sequence shown here is derived from an EMBL/GenBank/DDBJ whole genome shotgun (WGS) entry which is preliminary data.</text>
</comment>
<sequence length="295" mass="31822">MIYGAIGVPLALLVLADMGRHFTVLLKFLWVVTHKSIDVGACIYRHSASAAATAGGAVVAVGRRRILRDGQPPYKPAGKMSGDESRAPLAEKEDDSESPVQEKQVQIAEPSNQSKDEESFFGGKKPTLADIDDQFNLPIVSMCINVAVQFFTRTIRKAKATMNEISDKAQKTASMTIGKAKSAVVKIAGEAADEHQEGENGETGAQRRDSSRSLRRFSLRRSLSWRGSRKSKASNEDDNSSGIEKATGSDAIADKEDNQSRVAIETQPPETTDNEKPSNTIVVIPATPTSPINPV</sequence>
<dbReference type="AlphaFoldDB" id="A0A812BV26"/>
<organism evidence="2 3">
    <name type="scientific">Acanthosepion pharaonis</name>
    <name type="common">Pharaoh cuttlefish</name>
    <name type="synonym">Sepia pharaonis</name>
    <dbReference type="NCBI Taxonomy" id="158019"/>
    <lineage>
        <taxon>Eukaryota</taxon>
        <taxon>Metazoa</taxon>
        <taxon>Spiralia</taxon>
        <taxon>Lophotrochozoa</taxon>
        <taxon>Mollusca</taxon>
        <taxon>Cephalopoda</taxon>
        <taxon>Coleoidea</taxon>
        <taxon>Decapodiformes</taxon>
        <taxon>Sepiida</taxon>
        <taxon>Sepiina</taxon>
        <taxon>Sepiidae</taxon>
        <taxon>Acanthosepion</taxon>
    </lineage>
</organism>
<accession>A0A812BV26</accession>